<name>M4V803_9BACT</name>
<dbReference type="HOGENOM" id="CLU_2128584_0_0_7"/>
<gene>
    <name evidence="1" type="ORF">A11Q_345</name>
</gene>
<organism evidence="1 2">
    <name type="scientific">Pseudobdellovibrio exovorus JSS</name>
    <dbReference type="NCBI Taxonomy" id="1184267"/>
    <lineage>
        <taxon>Bacteria</taxon>
        <taxon>Pseudomonadati</taxon>
        <taxon>Bdellovibrionota</taxon>
        <taxon>Bdellovibrionia</taxon>
        <taxon>Bdellovibrionales</taxon>
        <taxon>Pseudobdellovibrionaceae</taxon>
        <taxon>Pseudobdellovibrio</taxon>
    </lineage>
</organism>
<accession>M4V803</accession>
<dbReference type="OrthoDB" id="5295449at2"/>
<proteinExistence type="predicted"/>
<dbReference type="RefSeq" id="WP_015469055.1">
    <property type="nucleotide sequence ID" value="NC_020813.1"/>
</dbReference>
<dbReference type="PATRIC" id="fig|1184267.3.peg.347"/>
<reference evidence="1 2" key="1">
    <citation type="journal article" date="2013" name="ISME J.">
        <title>By their genes ye shall know them: genomic signatures of predatory bacteria.</title>
        <authorList>
            <person name="Pasternak Z."/>
            <person name="Pietrokovski S."/>
            <person name="Rotem O."/>
            <person name="Gophna U."/>
            <person name="Lurie-Weinberger M.N."/>
            <person name="Jurkevitch E."/>
        </authorList>
    </citation>
    <scope>NUCLEOTIDE SEQUENCE [LARGE SCALE GENOMIC DNA]</scope>
    <source>
        <strain evidence="1 2">JSS</strain>
    </source>
</reference>
<keyword evidence="2" id="KW-1185">Reference proteome</keyword>
<sequence length="113" mass="12895">MKEIKFGLCTGCLERAEIDRDEFLQRLNDQLLADEDLKDIPPEGISWSIETYSCLRFCPEGRISVVAPRAEDPQQGRLGMSRSIQFADVYDCLVRDIKSHTKTLNDSKTKAEK</sequence>
<dbReference type="AlphaFoldDB" id="M4V803"/>
<protein>
    <submittedName>
        <fullName evidence="1">Uncharacterized protein</fullName>
    </submittedName>
</protein>
<dbReference type="STRING" id="1184267.A11Q_345"/>
<evidence type="ECO:0000313" key="1">
    <source>
        <dbReference type="EMBL" id="AGH94565.1"/>
    </source>
</evidence>
<evidence type="ECO:0000313" key="2">
    <source>
        <dbReference type="Proteomes" id="UP000012040"/>
    </source>
</evidence>
<dbReference type="Proteomes" id="UP000012040">
    <property type="component" value="Chromosome"/>
</dbReference>
<dbReference type="KEGG" id="bex:A11Q_345"/>
<dbReference type="EMBL" id="CP003537">
    <property type="protein sequence ID" value="AGH94565.1"/>
    <property type="molecule type" value="Genomic_DNA"/>
</dbReference>